<keyword evidence="2" id="KW-0472">Membrane</keyword>
<feature type="compositionally biased region" description="Pro residues" evidence="1">
    <location>
        <begin position="15"/>
        <end position="29"/>
    </location>
</feature>
<feature type="transmembrane region" description="Helical" evidence="2">
    <location>
        <begin position="82"/>
        <end position="103"/>
    </location>
</feature>
<keyword evidence="2" id="KW-0812">Transmembrane</keyword>
<evidence type="ECO:0000313" key="4">
    <source>
        <dbReference type="Proteomes" id="UP000095759"/>
    </source>
</evidence>
<dbReference type="AlphaFoldDB" id="A0A1E5PAF3"/>
<protein>
    <recommendedName>
        <fullName evidence="5">DUF485 domain-containing protein</fullName>
    </recommendedName>
</protein>
<evidence type="ECO:0008006" key="5">
    <source>
        <dbReference type="Google" id="ProtNLM"/>
    </source>
</evidence>
<dbReference type="InterPro" id="IPR007436">
    <property type="entry name" value="DUF485"/>
</dbReference>
<accession>A0A1E5PAF3</accession>
<evidence type="ECO:0000256" key="1">
    <source>
        <dbReference type="SAM" id="MobiDB-lite"/>
    </source>
</evidence>
<organism evidence="3 4">
    <name type="scientific">Streptomyces agglomeratus</name>
    <dbReference type="NCBI Taxonomy" id="285458"/>
    <lineage>
        <taxon>Bacteria</taxon>
        <taxon>Bacillati</taxon>
        <taxon>Actinomycetota</taxon>
        <taxon>Actinomycetes</taxon>
        <taxon>Kitasatosporales</taxon>
        <taxon>Streptomycetaceae</taxon>
        <taxon>Streptomyces</taxon>
    </lineage>
</organism>
<dbReference type="STRING" id="285458.BGM19_16420"/>
<dbReference type="EMBL" id="MEHJ01000001">
    <property type="protein sequence ID" value="OEJ26520.1"/>
    <property type="molecule type" value="Genomic_DNA"/>
</dbReference>
<keyword evidence="4" id="KW-1185">Reference proteome</keyword>
<feature type="transmembrane region" description="Helical" evidence="2">
    <location>
        <begin position="51"/>
        <end position="70"/>
    </location>
</feature>
<dbReference type="Proteomes" id="UP000095759">
    <property type="component" value="Unassembled WGS sequence"/>
</dbReference>
<keyword evidence="2" id="KW-1133">Transmembrane helix</keyword>
<reference evidence="3 4" key="1">
    <citation type="submission" date="2016-08" db="EMBL/GenBank/DDBJ databases">
        <title>Complete genome sequence of Streptomyces agglomeratus strain 6-3-2, a novel anti-MRSA actinomycete isolated from Wuli of Tebit, China.</title>
        <authorList>
            <person name="Chen X."/>
        </authorList>
    </citation>
    <scope>NUCLEOTIDE SEQUENCE [LARGE SCALE GENOMIC DNA]</scope>
    <source>
        <strain evidence="3 4">6-3-2</strain>
    </source>
</reference>
<gene>
    <name evidence="3" type="ORF">AS594_20535</name>
</gene>
<name>A0A1E5PAF3_9ACTN</name>
<dbReference type="Pfam" id="PF04341">
    <property type="entry name" value="DUF485"/>
    <property type="match status" value="1"/>
</dbReference>
<feature type="region of interest" description="Disordered" evidence="1">
    <location>
        <begin position="15"/>
        <end position="36"/>
    </location>
</feature>
<proteinExistence type="predicted"/>
<sequence>MSHYPEYLYPWQSSPPAPPLPPQPAPAHPDIPGHHGDLRKLRSAYRRLRRVATLTALGYFTLFLVLSAFAPGLMGGELPGGLNTGLLLGLCQLPVTLVAIAVYERSARRRVDPLAEHLRRQGRTGRTGRTGRPV</sequence>
<dbReference type="RefSeq" id="WP_069932391.1">
    <property type="nucleotide sequence ID" value="NZ_MEHJ01000001.1"/>
</dbReference>
<evidence type="ECO:0000313" key="3">
    <source>
        <dbReference type="EMBL" id="OEJ26520.1"/>
    </source>
</evidence>
<evidence type="ECO:0000256" key="2">
    <source>
        <dbReference type="SAM" id="Phobius"/>
    </source>
</evidence>
<comment type="caution">
    <text evidence="3">The sequence shown here is derived from an EMBL/GenBank/DDBJ whole genome shotgun (WGS) entry which is preliminary data.</text>
</comment>